<evidence type="ECO:0000256" key="6">
    <source>
        <dbReference type="PROSITE-ProRule" id="PRU00169"/>
    </source>
</evidence>
<dbReference type="PROSITE" id="PS51755">
    <property type="entry name" value="OMPR_PHOB"/>
    <property type="match status" value="1"/>
</dbReference>
<dbReference type="SMART" id="SM00862">
    <property type="entry name" value="Trans_reg_C"/>
    <property type="match status" value="1"/>
</dbReference>
<dbReference type="Gene3D" id="3.40.50.2300">
    <property type="match status" value="1"/>
</dbReference>
<comment type="caution">
    <text evidence="10">The sequence shown here is derived from an EMBL/GenBank/DDBJ whole genome shotgun (WGS) entry which is preliminary data.</text>
</comment>
<name>A0A0V8M5B9_9CHLR</name>
<dbReference type="PANTHER" id="PTHR48111">
    <property type="entry name" value="REGULATOR OF RPOS"/>
    <property type="match status" value="1"/>
</dbReference>
<keyword evidence="2" id="KW-0902">Two-component regulatory system</keyword>
<feature type="modified residue" description="4-aspartylphosphate" evidence="6">
    <location>
        <position position="53"/>
    </location>
</feature>
<dbReference type="Pfam" id="PF00072">
    <property type="entry name" value="Response_reg"/>
    <property type="match status" value="1"/>
</dbReference>
<dbReference type="InterPro" id="IPR036388">
    <property type="entry name" value="WH-like_DNA-bd_sf"/>
</dbReference>
<dbReference type="InterPro" id="IPR001789">
    <property type="entry name" value="Sig_transdc_resp-reg_receiver"/>
</dbReference>
<dbReference type="GO" id="GO:0032993">
    <property type="term" value="C:protein-DNA complex"/>
    <property type="evidence" value="ECO:0007669"/>
    <property type="project" value="TreeGrafter"/>
</dbReference>
<dbReference type="PANTHER" id="PTHR48111:SF4">
    <property type="entry name" value="DNA-BINDING DUAL TRANSCRIPTIONAL REGULATOR OMPR"/>
    <property type="match status" value="1"/>
</dbReference>
<dbReference type="EMBL" id="JGYD01000001">
    <property type="protein sequence ID" value="KSV18981.1"/>
    <property type="molecule type" value="Genomic_DNA"/>
</dbReference>
<protein>
    <submittedName>
        <fullName evidence="10">Transcriptional regulator</fullName>
    </submittedName>
</protein>
<dbReference type="GO" id="GO:0006355">
    <property type="term" value="P:regulation of DNA-templated transcription"/>
    <property type="evidence" value="ECO:0007669"/>
    <property type="project" value="InterPro"/>
</dbReference>
<dbReference type="SUPFAM" id="SSF52172">
    <property type="entry name" value="CheY-like"/>
    <property type="match status" value="1"/>
</dbReference>
<dbReference type="Proteomes" id="UP000053577">
    <property type="component" value="Unassembled WGS sequence"/>
</dbReference>
<feature type="domain" description="Response regulatory" evidence="8">
    <location>
        <begin position="4"/>
        <end position="117"/>
    </location>
</feature>
<keyword evidence="5" id="KW-0804">Transcription</keyword>
<keyword evidence="3" id="KW-0805">Transcription regulation</keyword>
<dbReference type="PATRIC" id="fig|61435.5.peg.111"/>
<dbReference type="AlphaFoldDB" id="A0A0V8M5B9"/>
<keyword evidence="1 6" id="KW-0597">Phosphoprotein</keyword>
<organism evidence="10 11">
    <name type="scientific">Dehalococcoides mccartyi</name>
    <dbReference type="NCBI Taxonomy" id="61435"/>
    <lineage>
        <taxon>Bacteria</taxon>
        <taxon>Bacillati</taxon>
        <taxon>Chloroflexota</taxon>
        <taxon>Dehalococcoidia</taxon>
        <taxon>Dehalococcoidales</taxon>
        <taxon>Dehalococcoidaceae</taxon>
        <taxon>Dehalococcoides</taxon>
    </lineage>
</organism>
<dbReference type="InterPro" id="IPR016032">
    <property type="entry name" value="Sig_transdc_resp-reg_C-effctor"/>
</dbReference>
<dbReference type="InterPro" id="IPR011006">
    <property type="entry name" value="CheY-like_superfamily"/>
</dbReference>
<evidence type="ECO:0000256" key="2">
    <source>
        <dbReference type="ARBA" id="ARBA00023012"/>
    </source>
</evidence>
<evidence type="ECO:0000256" key="4">
    <source>
        <dbReference type="ARBA" id="ARBA00023125"/>
    </source>
</evidence>
<feature type="domain" description="OmpR/PhoB-type" evidence="9">
    <location>
        <begin position="126"/>
        <end position="225"/>
    </location>
</feature>
<dbReference type="InterPro" id="IPR039420">
    <property type="entry name" value="WalR-like"/>
</dbReference>
<dbReference type="PROSITE" id="PS50110">
    <property type="entry name" value="RESPONSE_REGULATORY"/>
    <property type="match status" value="1"/>
</dbReference>
<dbReference type="OrthoDB" id="9790454at2"/>
<dbReference type="Gene3D" id="1.10.10.10">
    <property type="entry name" value="Winged helix-like DNA-binding domain superfamily/Winged helix DNA-binding domain"/>
    <property type="match status" value="1"/>
</dbReference>
<dbReference type="InterPro" id="IPR001867">
    <property type="entry name" value="OmpR/PhoB-type_DNA-bd"/>
</dbReference>
<dbReference type="GO" id="GO:0005829">
    <property type="term" value="C:cytosol"/>
    <property type="evidence" value="ECO:0007669"/>
    <property type="project" value="TreeGrafter"/>
</dbReference>
<accession>A0A0V8M5B9</accession>
<dbReference type="FunFam" id="3.40.50.2300:FF:000001">
    <property type="entry name" value="DNA-binding response regulator PhoB"/>
    <property type="match status" value="1"/>
</dbReference>
<evidence type="ECO:0000313" key="11">
    <source>
        <dbReference type="Proteomes" id="UP000053577"/>
    </source>
</evidence>
<evidence type="ECO:0000259" key="8">
    <source>
        <dbReference type="PROSITE" id="PS50110"/>
    </source>
</evidence>
<sequence>MVARILIVEDDAKTVELVRLYLARDGYRVLAASDGITGLNIARQNKPDLIILDIMLPGMNGIEICRQLRLESGVPVIMLTAKTSDDDKLEGLDTGADDYITKPFSPRELAARVRAILRRLPGTRTPEIIKCGELTLDFTRHQVTLNGTGVKLTAVELKLLGAMAAEPGRVFSRSQLIEQALGYDFDGFDRTIDVHIGNLRRKLRLNKTNTCFIQTIYGAGYRFVCEPEI</sequence>
<dbReference type="Gene3D" id="6.10.250.690">
    <property type="match status" value="1"/>
</dbReference>
<evidence type="ECO:0000256" key="7">
    <source>
        <dbReference type="PROSITE-ProRule" id="PRU01091"/>
    </source>
</evidence>
<evidence type="ECO:0000259" key="9">
    <source>
        <dbReference type="PROSITE" id="PS51755"/>
    </source>
</evidence>
<dbReference type="CDD" id="cd00383">
    <property type="entry name" value="trans_reg_C"/>
    <property type="match status" value="1"/>
</dbReference>
<evidence type="ECO:0000256" key="3">
    <source>
        <dbReference type="ARBA" id="ARBA00023015"/>
    </source>
</evidence>
<dbReference type="GO" id="GO:0000976">
    <property type="term" value="F:transcription cis-regulatory region binding"/>
    <property type="evidence" value="ECO:0007669"/>
    <property type="project" value="TreeGrafter"/>
</dbReference>
<evidence type="ECO:0000313" key="10">
    <source>
        <dbReference type="EMBL" id="KSV18981.1"/>
    </source>
</evidence>
<dbReference type="RefSeq" id="WP_058291991.1">
    <property type="nucleotide sequence ID" value="NZ_JGYD01000001.1"/>
</dbReference>
<evidence type="ECO:0000256" key="5">
    <source>
        <dbReference type="ARBA" id="ARBA00023163"/>
    </source>
</evidence>
<dbReference type="SMART" id="SM00448">
    <property type="entry name" value="REC"/>
    <property type="match status" value="1"/>
</dbReference>
<dbReference type="Pfam" id="PF00486">
    <property type="entry name" value="Trans_reg_C"/>
    <property type="match status" value="1"/>
</dbReference>
<reference evidence="10 11" key="1">
    <citation type="journal article" date="2015" name="Sci. Rep.">
        <title>A comparative genomics and reductive dehalogenase gene transcription study of two chloroethene-respiring bacteria, Dehalococcoides mccartyi strains MB and 11a.</title>
        <authorList>
            <person name="Low A."/>
            <person name="Shen Z."/>
            <person name="Cheng D."/>
            <person name="Rogers M.J."/>
            <person name="Lee P.K."/>
            <person name="He J."/>
        </authorList>
    </citation>
    <scope>NUCLEOTIDE SEQUENCE [LARGE SCALE GENOMIC DNA]</scope>
    <source>
        <strain evidence="10 11">MB</strain>
    </source>
</reference>
<keyword evidence="4 7" id="KW-0238">DNA-binding</keyword>
<proteinExistence type="predicted"/>
<feature type="DNA-binding region" description="OmpR/PhoB-type" evidence="7">
    <location>
        <begin position="126"/>
        <end position="225"/>
    </location>
</feature>
<dbReference type="SUPFAM" id="SSF46894">
    <property type="entry name" value="C-terminal effector domain of the bipartite response regulators"/>
    <property type="match status" value="1"/>
</dbReference>
<gene>
    <name evidence="10" type="ORF">DA01_00520</name>
</gene>
<evidence type="ECO:0000256" key="1">
    <source>
        <dbReference type="ARBA" id="ARBA00022553"/>
    </source>
</evidence>
<dbReference type="GO" id="GO:0000156">
    <property type="term" value="F:phosphorelay response regulator activity"/>
    <property type="evidence" value="ECO:0007669"/>
    <property type="project" value="TreeGrafter"/>
</dbReference>